<organism evidence="1 2">
    <name type="scientific">Actinidia rufa</name>
    <dbReference type="NCBI Taxonomy" id="165716"/>
    <lineage>
        <taxon>Eukaryota</taxon>
        <taxon>Viridiplantae</taxon>
        <taxon>Streptophyta</taxon>
        <taxon>Embryophyta</taxon>
        <taxon>Tracheophyta</taxon>
        <taxon>Spermatophyta</taxon>
        <taxon>Magnoliopsida</taxon>
        <taxon>eudicotyledons</taxon>
        <taxon>Gunneridae</taxon>
        <taxon>Pentapetalae</taxon>
        <taxon>asterids</taxon>
        <taxon>Ericales</taxon>
        <taxon>Actinidiaceae</taxon>
        <taxon>Actinidia</taxon>
    </lineage>
</organism>
<reference evidence="2" key="1">
    <citation type="submission" date="2019-07" db="EMBL/GenBank/DDBJ databases">
        <title>De Novo Assembly of kiwifruit Actinidia rufa.</title>
        <authorList>
            <person name="Sugita-Konishi S."/>
            <person name="Sato K."/>
            <person name="Mori E."/>
            <person name="Abe Y."/>
            <person name="Kisaki G."/>
            <person name="Hamano K."/>
            <person name="Suezawa K."/>
            <person name="Otani M."/>
            <person name="Fukuda T."/>
            <person name="Manabe T."/>
            <person name="Gomi K."/>
            <person name="Tabuchi M."/>
            <person name="Akimitsu K."/>
            <person name="Kataoka I."/>
        </authorList>
    </citation>
    <scope>NUCLEOTIDE SEQUENCE [LARGE SCALE GENOMIC DNA]</scope>
    <source>
        <strain evidence="2">cv. Fuchu</strain>
    </source>
</reference>
<evidence type="ECO:0000313" key="2">
    <source>
        <dbReference type="Proteomes" id="UP000585474"/>
    </source>
</evidence>
<protein>
    <submittedName>
        <fullName evidence="1">Uncharacterized protein</fullName>
    </submittedName>
</protein>
<comment type="caution">
    <text evidence="1">The sequence shown here is derived from an EMBL/GenBank/DDBJ whole genome shotgun (WGS) entry which is preliminary data.</text>
</comment>
<dbReference type="Proteomes" id="UP000585474">
    <property type="component" value="Unassembled WGS sequence"/>
</dbReference>
<keyword evidence="2" id="KW-1185">Reference proteome</keyword>
<proteinExistence type="predicted"/>
<accession>A0A7J0E1G5</accession>
<evidence type="ECO:0000313" key="1">
    <source>
        <dbReference type="EMBL" id="GFS46065.1"/>
    </source>
</evidence>
<name>A0A7J0E1G5_9ERIC</name>
<sequence>MVLIKYALNNPTGDEPNPDEPNLVLRPWGQRNQGLSKGFFMNTIKNGIDFDSSEEEREDKMEYENMHEFESVCAMDVERILDIVPFQIEGTQGPPNVQGQEGNERVHKEEHVHEGVNEGEEYPTHGACPSQEGIRLKENHWHGFLGILMSYKHPWGKLSNDKKKSFKTKSDKSNTWIDLETHTMNNLQQLYNIHADLEGLWNILGPHPPPLPFDPTNAPARPFYFCEPPY</sequence>
<dbReference type="EMBL" id="BJWL01000461">
    <property type="protein sequence ID" value="GFS46065.1"/>
    <property type="molecule type" value="Genomic_DNA"/>
</dbReference>
<gene>
    <name evidence="1" type="ORF">Acr_00g0099940</name>
</gene>
<dbReference type="AlphaFoldDB" id="A0A7J0E1G5"/>